<dbReference type="RefSeq" id="WP_123931175.1">
    <property type="nucleotide sequence ID" value="NZ_RKRE01000003.1"/>
</dbReference>
<dbReference type="GO" id="GO:0006528">
    <property type="term" value="P:asparagine metabolic process"/>
    <property type="evidence" value="ECO:0007669"/>
    <property type="project" value="TreeGrafter"/>
</dbReference>
<reference evidence="3 4" key="1">
    <citation type="submission" date="2018-11" db="EMBL/GenBank/DDBJ databases">
        <title>Genomic Encyclopedia of Type Strains, Phase IV (KMG-IV): sequencing the most valuable type-strain genomes for metagenomic binning, comparative biology and taxonomic classification.</title>
        <authorList>
            <person name="Goeker M."/>
        </authorList>
    </citation>
    <scope>NUCLEOTIDE SEQUENCE [LARGE SCALE GENOMIC DNA]</scope>
    <source>
        <strain evidence="3 4">DSM 102936</strain>
    </source>
</reference>
<comment type="caution">
    <text evidence="3">The sequence shown here is derived from an EMBL/GenBank/DDBJ whole genome shotgun (WGS) entry which is preliminary data.</text>
</comment>
<dbReference type="AlphaFoldDB" id="A0A3N5ADI0"/>
<keyword evidence="4" id="KW-1185">Reference proteome</keyword>
<dbReference type="InterPro" id="IPR003010">
    <property type="entry name" value="C-N_Hydrolase"/>
</dbReference>
<evidence type="ECO:0000256" key="1">
    <source>
        <dbReference type="ARBA" id="ARBA00022801"/>
    </source>
</evidence>
<evidence type="ECO:0000259" key="2">
    <source>
        <dbReference type="PROSITE" id="PS50263"/>
    </source>
</evidence>
<dbReference type="Proteomes" id="UP000282654">
    <property type="component" value="Unassembled WGS sequence"/>
</dbReference>
<dbReference type="InterPro" id="IPR045254">
    <property type="entry name" value="Nit1/2_C-N_Hydrolase"/>
</dbReference>
<dbReference type="EMBL" id="RKRE01000003">
    <property type="protein sequence ID" value="RPF42674.1"/>
    <property type="molecule type" value="Genomic_DNA"/>
</dbReference>
<dbReference type="PANTHER" id="PTHR23088">
    <property type="entry name" value="NITRILASE-RELATED"/>
    <property type="match status" value="1"/>
</dbReference>
<dbReference type="CDD" id="cd07572">
    <property type="entry name" value="nit"/>
    <property type="match status" value="1"/>
</dbReference>
<dbReference type="Pfam" id="PF00795">
    <property type="entry name" value="CN_hydrolase"/>
    <property type="match status" value="1"/>
</dbReference>
<gene>
    <name evidence="3" type="ORF">EDD75_1780</name>
</gene>
<sequence>MAAKPPSRFRVAVCQLDVRHDKRENLARARELVHRAARRGAELVALPEMFVCPYAAELFPRYAESYPGGEALQMLSQAAREERLYLVGGSIPEREGDRLYNASFVFDPEGKLIARHRKVHLFDVDLPGGFSFRESATLSAGSGPTVFSTALGTIGVAICFDIRFPAFFREMARRGAEVIVIPGAFNMITGPAHWELLLRARAVDNQIYTVGAAPARNPAAPYVAFGHSMVVSPWAEVIARAGPEETILTAEIDREYLKNIRQKLPLAAEKSAAEGCSGDRNGKGNGV</sequence>
<keyword evidence="1" id="KW-0378">Hydrolase</keyword>
<dbReference type="PANTHER" id="PTHR23088:SF30">
    <property type="entry name" value="OMEGA-AMIDASE NIT2"/>
    <property type="match status" value="1"/>
</dbReference>
<name>A0A3N5ADI0_9THEO</name>
<dbReference type="OrthoDB" id="9811121at2"/>
<dbReference type="Gene3D" id="3.60.110.10">
    <property type="entry name" value="Carbon-nitrogen hydrolase"/>
    <property type="match status" value="1"/>
</dbReference>
<dbReference type="InterPro" id="IPR036526">
    <property type="entry name" value="C-N_Hydrolase_sf"/>
</dbReference>
<proteinExistence type="predicted"/>
<feature type="domain" description="CN hydrolase" evidence="2">
    <location>
        <begin position="9"/>
        <end position="254"/>
    </location>
</feature>
<evidence type="ECO:0000313" key="3">
    <source>
        <dbReference type="EMBL" id="RPF42674.1"/>
    </source>
</evidence>
<organism evidence="3 4">
    <name type="scientific">Thermodesulfitimonas autotrophica</name>
    <dbReference type="NCBI Taxonomy" id="1894989"/>
    <lineage>
        <taxon>Bacteria</taxon>
        <taxon>Bacillati</taxon>
        <taxon>Bacillota</taxon>
        <taxon>Clostridia</taxon>
        <taxon>Thermoanaerobacterales</taxon>
        <taxon>Thermoanaerobacteraceae</taxon>
        <taxon>Thermodesulfitimonas</taxon>
    </lineage>
</organism>
<dbReference type="SUPFAM" id="SSF56317">
    <property type="entry name" value="Carbon-nitrogen hydrolase"/>
    <property type="match status" value="1"/>
</dbReference>
<dbReference type="GO" id="GO:0006107">
    <property type="term" value="P:oxaloacetate metabolic process"/>
    <property type="evidence" value="ECO:0007669"/>
    <property type="project" value="TreeGrafter"/>
</dbReference>
<evidence type="ECO:0000313" key="4">
    <source>
        <dbReference type="Proteomes" id="UP000282654"/>
    </source>
</evidence>
<dbReference type="PROSITE" id="PS50263">
    <property type="entry name" value="CN_HYDROLASE"/>
    <property type="match status" value="1"/>
</dbReference>
<dbReference type="GO" id="GO:0006541">
    <property type="term" value="P:glutamine metabolic process"/>
    <property type="evidence" value="ECO:0007669"/>
    <property type="project" value="TreeGrafter"/>
</dbReference>
<protein>
    <submittedName>
        <fullName evidence="3">Omega-amidase</fullName>
    </submittedName>
</protein>
<dbReference type="GO" id="GO:0050152">
    <property type="term" value="F:omega-amidase activity"/>
    <property type="evidence" value="ECO:0007669"/>
    <property type="project" value="TreeGrafter"/>
</dbReference>
<accession>A0A3N5ADI0</accession>